<dbReference type="GO" id="GO:0005524">
    <property type="term" value="F:ATP binding"/>
    <property type="evidence" value="ECO:0007669"/>
    <property type="project" value="UniProtKB-KW"/>
</dbReference>
<feature type="domain" description="HD Cas3-type" evidence="12">
    <location>
        <begin position="28"/>
        <end position="234"/>
    </location>
</feature>
<evidence type="ECO:0000256" key="2">
    <source>
        <dbReference type="ARBA" id="ARBA00009046"/>
    </source>
</evidence>
<evidence type="ECO:0000313" key="13">
    <source>
        <dbReference type="EMBL" id="AKT38512.1"/>
    </source>
</evidence>
<dbReference type="NCBIfam" id="TIGR01587">
    <property type="entry name" value="cas3_core"/>
    <property type="match status" value="1"/>
</dbReference>
<evidence type="ECO:0000256" key="11">
    <source>
        <dbReference type="SAM" id="MobiDB-lite"/>
    </source>
</evidence>
<dbReference type="InterPro" id="IPR054712">
    <property type="entry name" value="Cas3-like_dom"/>
</dbReference>
<dbReference type="Gene3D" id="1.10.3210.30">
    <property type="match status" value="1"/>
</dbReference>
<keyword evidence="5" id="KW-0547">Nucleotide-binding</keyword>
<evidence type="ECO:0000259" key="12">
    <source>
        <dbReference type="PROSITE" id="PS51643"/>
    </source>
</evidence>
<evidence type="ECO:0000256" key="6">
    <source>
        <dbReference type="ARBA" id="ARBA00022801"/>
    </source>
</evidence>
<evidence type="ECO:0000256" key="4">
    <source>
        <dbReference type="ARBA" id="ARBA00022723"/>
    </source>
</evidence>
<dbReference type="NCBIfam" id="TIGR01596">
    <property type="entry name" value="cas3_HD"/>
    <property type="match status" value="1"/>
</dbReference>
<dbReference type="InterPro" id="IPR038257">
    <property type="entry name" value="CRISPR-assoc_Cas3_HD_sf"/>
</dbReference>
<feature type="region of interest" description="Disordered" evidence="11">
    <location>
        <begin position="10"/>
        <end position="35"/>
    </location>
</feature>
<dbReference type="RefSeq" id="WP_050430725.1">
    <property type="nucleotide sequence ID" value="NZ_CP012159.1"/>
</dbReference>
<dbReference type="GO" id="GO:0051607">
    <property type="term" value="P:defense response to virus"/>
    <property type="evidence" value="ECO:0007669"/>
    <property type="project" value="UniProtKB-KW"/>
</dbReference>
<dbReference type="GO" id="GO:0016787">
    <property type="term" value="F:hydrolase activity"/>
    <property type="evidence" value="ECO:0007669"/>
    <property type="project" value="UniProtKB-KW"/>
</dbReference>
<comment type="similarity">
    <text evidence="1">In the N-terminal section; belongs to the CRISPR-associated nuclease Cas3-HD family.</text>
</comment>
<dbReference type="SMART" id="SM00490">
    <property type="entry name" value="HELICc"/>
    <property type="match status" value="1"/>
</dbReference>
<feature type="region of interest" description="Disordered" evidence="11">
    <location>
        <begin position="259"/>
        <end position="308"/>
    </location>
</feature>
<evidence type="ECO:0000256" key="10">
    <source>
        <dbReference type="ARBA" id="ARBA00038437"/>
    </source>
</evidence>
<dbReference type="PANTHER" id="PTHR47959">
    <property type="entry name" value="ATP-DEPENDENT RNA HELICASE RHLE-RELATED"/>
    <property type="match status" value="1"/>
</dbReference>
<accession>A0A0K1ECT8</accession>
<name>A0A0K1ECT8_CHOCO</name>
<dbReference type="InterPro" id="IPR027417">
    <property type="entry name" value="P-loop_NTPase"/>
</dbReference>
<reference evidence="13 14" key="1">
    <citation type="submission" date="2015-07" db="EMBL/GenBank/DDBJ databases">
        <title>Genome analysis of myxobacterium Chondromyces crocatus Cm c5 reveals a high potential for natural compound synthesis and the genetic basis for the loss of fruiting body formation.</title>
        <authorList>
            <person name="Zaburannyi N."/>
            <person name="Bunk B."/>
            <person name="Maier J."/>
            <person name="Overmann J."/>
            <person name="Mueller R."/>
        </authorList>
    </citation>
    <scope>NUCLEOTIDE SEQUENCE [LARGE SCALE GENOMIC DNA]</scope>
    <source>
        <strain evidence="13 14">Cm c5</strain>
    </source>
</reference>
<dbReference type="SUPFAM" id="SSF52540">
    <property type="entry name" value="P-loop containing nucleoside triphosphate hydrolases"/>
    <property type="match status" value="1"/>
</dbReference>
<feature type="compositionally biased region" description="Pro residues" evidence="11">
    <location>
        <begin position="274"/>
        <end position="297"/>
    </location>
</feature>
<proteinExistence type="inferred from homology"/>
<protein>
    <recommendedName>
        <fullName evidence="12">HD Cas3-type domain-containing protein</fullName>
    </recommendedName>
</protein>
<dbReference type="Gene3D" id="3.40.50.300">
    <property type="entry name" value="P-loop containing nucleotide triphosphate hydrolases"/>
    <property type="match status" value="2"/>
</dbReference>
<evidence type="ECO:0000256" key="5">
    <source>
        <dbReference type="ARBA" id="ARBA00022741"/>
    </source>
</evidence>
<dbReference type="Pfam" id="PF00270">
    <property type="entry name" value="DEAD"/>
    <property type="match status" value="1"/>
</dbReference>
<dbReference type="SMART" id="SM00487">
    <property type="entry name" value="DEXDc"/>
    <property type="match status" value="1"/>
</dbReference>
<dbReference type="CDD" id="cd09641">
    <property type="entry name" value="Cas3''_I"/>
    <property type="match status" value="1"/>
</dbReference>
<dbReference type="InterPro" id="IPR006483">
    <property type="entry name" value="CRISPR-assoc_Cas3_HD"/>
</dbReference>
<dbReference type="InterPro" id="IPR006474">
    <property type="entry name" value="Helicase_Cas3_CRISPR-ass_core"/>
</dbReference>
<dbReference type="GO" id="GO:0003724">
    <property type="term" value="F:RNA helicase activity"/>
    <property type="evidence" value="ECO:0007669"/>
    <property type="project" value="TreeGrafter"/>
</dbReference>
<dbReference type="EMBL" id="CP012159">
    <property type="protein sequence ID" value="AKT38512.1"/>
    <property type="molecule type" value="Genomic_DNA"/>
</dbReference>
<keyword evidence="14" id="KW-1185">Reference proteome</keyword>
<dbReference type="GO" id="GO:0005829">
    <property type="term" value="C:cytosol"/>
    <property type="evidence" value="ECO:0007669"/>
    <property type="project" value="TreeGrafter"/>
</dbReference>
<dbReference type="PATRIC" id="fig|52.7.peg.2903"/>
<dbReference type="STRING" id="52.CMC5_026580"/>
<evidence type="ECO:0000256" key="9">
    <source>
        <dbReference type="ARBA" id="ARBA00023118"/>
    </source>
</evidence>
<evidence type="ECO:0000313" key="14">
    <source>
        <dbReference type="Proteomes" id="UP000067626"/>
    </source>
</evidence>
<dbReference type="SUPFAM" id="SSF109604">
    <property type="entry name" value="HD-domain/PDEase-like"/>
    <property type="match status" value="1"/>
</dbReference>
<comment type="similarity">
    <text evidence="10">Belongs to the DEAD box helicase family.</text>
</comment>
<dbReference type="InterPro" id="IPR011545">
    <property type="entry name" value="DEAD/DEAH_box_helicase_dom"/>
</dbReference>
<organism evidence="13 14">
    <name type="scientific">Chondromyces crocatus</name>
    <dbReference type="NCBI Taxonomy" id="52"/>
    <lineage>
        <taxon>Bacteria</taxon>
        <taxon>Pseudomonadati</taxon>
        <taxon>Myxococcota</taxon>
        <taxon>Polyangia</taxon>
        <taxon>Polyangiales</taxon>
        <taxon>Polyangiaceae</taxon>
        <taxon>Chondromyces</taxon>
    </lineage>
</organism>
<keyword evidence="3" id="KW-0540">Nuclease</keyword>
<keyword evidence="7" id="KW-0347">Helicase</keyword>
<dbReference type="InterPro" id="IPR014001">
    <property type="entry name" value="Helicase_ATP-bd"/>
</dbReference>
<dbReference type="Proteomes" id="UP000067626">
    <property type="component" value="Chromosome"/>
</dbReference>
<dbReference type="AlphaFoldDB" id="A0A0K1ECT8"/>
<evidence type="ECO:0000256" key="8">
    <source>
        <dbReference type="ARBA" id="ARBA00022840"/>
    </source>
</evidence>
<dbReference type="GO" id="GO:0003676">
    <property type="term" value="F:nucleic acid binding"/>
    <property type="evidence" value="ECO:0007669"/>
    <property type="project" value="InterPro"/>
</dbReference>
<keyword evidence="6" id="KW-0378">Hydrolase</keyword>
<keyword evidence="9" id="KW-0051">Antiviral defense</keyword>
<evidence type="ECO:0000256" key="3">
    <source>
        <dbReference type="ARBA" id="ARBA00022722"/>
    </source>
</evidence>
<keyword evidence="4" id="KW-0479">Metal-binding</keyword>
<dbReference type="KEGG" id="ccro:CMC5_026580"/>
<evidence type="ECO:0000256" key="7">
    <source>
        <dbReference type="ARBA" id="ARBA00022806"/>
    </source>
</evidence>
<dbReference type="GO" id="GO:0004518">
    <property type="term" value="F:nuclease activity"/>
    <property type="evidence" value="ECO:0007669"/>
    <property type="project" value="UniProtKB-KW"/>
</dbReference>
<dbReference type="OrthoDB" id="9810236at2"/>
<gene>
    <name evidence="13" type="ORF">CMC5_026580</name>
</gene>
<dbReference type="PANTHER" id="PTHR47959:SF16">
    <property type="entry name" value="CRISPR-ASSOCIATED NUCLEASE_HELICASE CAS3-RELATED"/>
    <property type="match status" value="1"/>
</dbReference>
<dbReference type="InterPro" id="IPR050079">
    <property type="entry name" value="DEAD_box_RNA_helicase"/>
</dbReference>
<comment type="similarity">
    <text evidence="2">In the central section; belongs to the CRISPR-associated helicase Cas3 family.</text>
</comment>
<keyword evidence="8" id="KW-0067">ATP-binding</keyword>
<feature type="compositionally biased region" description="Low complexity" evidence="11">
    <location>
        <begin position="12"/>
        <end position="27"/>
    </location>
</feature>
<dbReference type="InterPro" id="IPR001650">
    <property type="entry name" value="Helicase_C-like"/>
</dbReference>
<evidence type="ECO:0000256" key="1">
    <source>
        <dbReference type="ARBA" id="ARBA00006847"/>
    </source>
</evidence>
<dbReference type="Pfam" id="PF22590">
    <property type="entry name" value="Cas3-like_C_2"/>
    <property type="match status" value="1"/>
</dbReference>
<dbReference type="GO" id="GO:0046872">
    <property type="term" value="F:metal ion binding"/>
    <property type="evidence" value="ECO:0007669"/>
    <property type="project" value="UniProtKB-KW"/>
</dbReference>
<sequence length="834" mass="91134">MKDPLAHVWAKSVPPSAPSAGTSSPRPNLRRGEPLKGHTENLLTRLAAWRDRFPDLPRFTDRADLWDLAAWSCLLHDVGKIARAFQRMLQGGARFHHRHEVLSLVAVGWLDLPDADRALIAAAVATHHRDVTAIFALYPGPTSPDLADLLSELDPDDEPRLRSWLTPGAGGPDPTRCGFAALPPLRPLSPFDAIDASLSALQQLADDIALRDATSPTSLTVRALRGLVQLADHAASAHQHFGRAPTLDSPAALLAQLQRSARTTPRPAGASPSPGSPSEPPSPAAALPEPPTPPSTPPEASLTDQPTFDLHPHQRTAAATLGHAHLIAPTGSGKTEAALLWATAQRQALAPAAPPIFYVLPYRASLNAMHTRIHERVGVDRDAVVLQHATATAALYGYLLEHKGYTPDHAARVAARERDLGRLMTAPVRVLSPYQLLRGCFSLRGHEALLTDAAGGLFLLDELHAYALDRLAFLLAALQHLACDLGARLFAMSATFPRVLRDALDDLLSTPACAAPFRSIVAAPETFDAFRRHHLHLDDRDLADDATLDTIARTVTAGQAVLVVATTVRRAQTLYTRLRDRLDPGASDPDRVTLLHSRFTARDRATKERALAARLGTRTRAKDTPGLVVVGTQVVEVSLDVDFDRLHTDPAPIEALVQRFGRINRGRRHRHCDVVVHRPSPPSSQFVYEPRLVDRALDILGPHSGEPIDERHVQTWVDAAYAPDADRWRKELDQRIRDARRDVLRVNRPLDSHEELRASFDAFFDGAEVIPEALRAEHQRLLVERPLEAATLAVPIHPGTYHSLSRKGLLRTQDRVTYARVPYDATSGLDLGAS</sequence>
<dbReference type="PROSITE" id="PS51643">
    <property type="entry name" value="HD_CAS3"/>
    <property type="match status" value="1"/>
</dbReference>